<name>A0A382VC02_9ZZZZ</name>
<accession>A0A382VC02</accession>
<dbReference type="AlphaFoldDB" id="A0A382VC02"/>
<protein>
    <submittedName>
        <fullName evidence="1">Uncharacterized protein</fullName>
    </submittedName>
</protein>
<dbReference type="EMBL" id="UINC01150764">
    <property type="protein sequence ID" value="SVD43977.1"/>
    <property type="molecule type" value="Genomic_DNA"/>
</dbReference>
<organism evidence="1">
    <name type="scientific">marine metagenome</name>
    <dbReference type="NCBI Taxonomy" id="408172"/>
    <lineage>
        <taxon>unclassified sequences</taxon>
        <taxon>metagenomes</taxon>
        <taxon>ecological metagenomes</taxon>
    </lineage>
</organism>
<evidence type="ECO:0000313" key="1">
    <source>
        <dbReference type="EMBL" id="SVD43977.1"/>
    </source>
</evidence>
<proteinExistence type="predicted"/>
<reference evidence="1" key="1">
    <citation type="submission" date="2018-05" db="EMBL/GenBank/DDBJ databases">
        <authorList>
            <person name="Lanie J.A."/>
            <person name="Ng W.-L."/>
            <person name="Kazmierczak K.M."/>
            <person name="Andrzejewski T.M."/>
            <person name="Davidsen T.M."/>
            <person name="Wayne K.J."/>
            <person name="Tettelin H."/>
            <person name="Glass J.I."/>
            <person name="Rusch D."/>
            <person name="Podicherti R."/>
            <person name="Tsui H.-C.T."/>
            <person name="Winkler M.E."/>
        </authorList>
    </citation>
    <scope>NUCLEOTIDE SEQUENCE</scope>
</reference>
<gene>
    <name evidence="1" type="ORF">METZ01_LOCUS396831</name>
</gene>
<sequence>MKFEFVEKNKFFILKTFCLGKNLFSRQSVVVVFFFALLCMLI</sequence>
<feature type="non-terminal residue" evidence="1">
    <location>
        <position position="42"/>
    </location>
</feature>